<keyword evidence="2" id="KW-1185">Reference proteome</keyword>
<reference evidence="1" key="1">
    <citation type="submission" date="2023-04" db="EMBL/GenBank/DDBJ databases">
        <authorList>
            <person name="Vijverberg K."/>
            <person name="Xiong W."/>
            <person name="Schranz E."/>
        </authorList>
    </citation>
    <scope>NUCLEOTIDE SEQUENCE</scope>
</reference>
<dbReference type="Proteomes" id="UP001177003">
    <property type="component" value="Chromosome 5"/>
</dbReference>
<dbReference type="GO" id="GO:0005525">
    <property type="term" value="F:GTP binding"/>
    <property type="evidence" value="ECO:0007669"/>
    <property type="project" value="InterPro"/>
</dbReference>
<dbReference type="InterPro" id="IPR001806">
    <property type="entry name" value="Small_GTPase"/>
</dbReference>
<gene>
    <name evidence="1" type="ORF">LSALG_LOCUS25033</name>
</gene>
<protein>
    <submittedName>
        <fullName evidence="1">Uncharacterized protein</fullName>
    </submittedName>
</protein>
<dbReference type="EMBL" id="OX465081">
    <property type="protein sequence ID" value="CAI9285570.1"/>
    <property type="molecule type" value="Genomic_DNA"/>
</dbReference>
<dbReference type="InterPro" id="IPR027417">
    <property type="entry name" value="P-loop_NTPase"/>
</dbReference>
<dbReference type="Gene3D" id="3.40.50.300">
    <property type="entry name" value="P-loop containing nucleotide triphosphate hydrolases"/>
    <property type="match status" value="1"/>
</dbReference>
<proteinExistence type="predicted"/>
<accession>A0AA35Z482</accession>
<sequence length="93" mass="10282">MSASQFIKCVTIDDGAVGKTCMLISYTNNTFPTQGRLHPPTASTHRCPSTVVANQLEEEERVGLGSFFLILTQTKSEDEMSSSEIFELPLMCY</sequence>
<evidence type="ECO:0000313" key="1">
    <source>
        <dbReference type="EMBL" id="CAI9285570.1"/>
    </source>
</evidence>
<dbReference type="Pfam" id="PF00071">
    <property type="entry name" value="Ras"/>
    <property type="match status" value="1"/>
</dbReference>
<name>A0AA35Z482_LACSI</name>
<evidence type="ECO:0000313" key="2">
    <source>
        <dbReference type="Proteomes" id="UP001177003"/>
    </source>
</evidence>
<dbReference type="AlphaFoldDB" id="A0AA35Z482"/>
<organism evidence="1 2">
    <name type="scientific">Lactuca saligna</name>
    <name type="common">Willowleaf lettuce</name>
    <dbReference type="NCBI Taxonomy" id="75948"/>
    <lineage>
        <taxon>Eukaryota</taxon>
        <taxon>Viridiplantae</taxon>
        <taxon>Streptophyta</taxon>
        <taxon>Embryophyta</taxon>
        <taxon>Tracheophyta</taxon>
        <taxon>Spermatophyta</taxon>
        <taxon>Magnoliopsida</taxon>
        <taxon>eudicotyledons</taxon>
        <taxon>Gunneridae</taxon>
        <taxon>Pentapetalae</taxon>
        <taxon>asterids</taxon>
        <taxon>campanulids</taxon>
        <taxon>Asterales</taxon>
        <taxon>Asteraceae</taxon>
        <taxon>Cichorioideae</taxon>
        <taxon>Cichorieae</taxon>
        <taxon>Lactucinae</taxon>
        <taxon>Lactuca</taxon>
    </lineage>
</organism>
<dbReference type="GO" id="GO:0003924">
    <property type="term" value="F:GTPase activity"/>
    <property type="evidence" value="ECO:0007669"/>
    <property type="project" value="InterPro"/>
</dbReference>